<dbReference type="InterPro" id="IPR050482">
    <property type="entry name" value="Sensor_HK_TwoCompSys"/>
</dbReference>
<feature type="transmembrane region" description="Helical" evidence="9">
    <location>
        <begin position="198"/>
        <end position="217"/>
    </location>
</feature>
<dbReference type="InterPro" id="IPR003594">
    <property type="entry name" value="HATPase_dom"/>
</dbReference>
<evidence type="ECO:0000256" key="4">
    <source>
        <dbReference type="ARBA" id="ARBA00022679"/>
    </source>
</evidence>
<evidence type="ECO:0000259" key="10">
    <source>
        <dbReference type="Pfam" id="PF02518"/>
    </source>
</evidence>
<dbReference type="InterPro" id="IPR036890">
    <property type="entry name" value="HATPase_C_sf"/>
</dbReference>
<keyword evidence="9" id="KW-0812">Transmembrane</keyword>
<dbReference type="Proteomes" id="UP000239203">
    <property type="component" value="Unassembled WGS sequence"/>
</dbReference>
<feature type="transmembrane region" description="Helical" evidence="9">
    <location>
        <begin position="277"/>
        <end position="297"/>
    </location>
</feature>
<feature type="transmembrane region" description="Helical" evidence="9">
    <location>
        <begin position="304"/>
        <end position="324"/>
    </location>
</feature>
<dbReference type="CDD" id="cd16917">
    <property type="entry name" value="HATPase_UhpB-NarQ-NarX-like"/>
    <property type="match status" value="1"/>
</dbReference>
<dbReference type="Pfam" id="PF07730">
    <property type="entry name" value="HisKA_3"/>
    <property type="match status" value="1"/>
</dbReference>
<dbReference type="GO" id="GO:0005524">
    <property type="term" value="F:ATP binding"/>
    <property type="evidence" value="ECO:0007669"/>
    <property type="project" value="UniProtKB-KW"/>
</dbReference>
<proteinExistence type="predicted"/>
<evidence type="ECO:0000313" key="13">
    <source>
        <dbReference type="Proteomes" id="UP000239203"/>
    </source>
</evidence>
<keyword evidence="3" id="KW-0597">Phosphoprotein</keyword>
<dbReference type="EMBL" id="PTIX01000039">
    <property type="protein sequence ID" value="PPK61706.1"/>
    <property type="molecule type" value="Genomic_DNA"/>
</dbReference>
<feature type="transmembrane region" description="Helical" evidence="9">
    <location>
        <begin position="330"/>
        <end position="348"/>
    </location>
</feature>
<keyword evidence="9" id="KW-1133">Transmembrane helix</keyword>
<feature type="transmembrane region" description="Helical" evidence="9">
    <location>
        <begin position="14"/>
        <end position="31"/>
    </location>
</feature>
<evidence type="ECO:0000259" key="11">
    <source>
        <dbReference type="Pfam" id="PF07730"/>
    </source>
</evidence>
<protein>
    <recommendedName>
        <fullName evidence="2">histidine kinase</fullName>
        <ecNumber evidence="2">2.7.13.3</ecNumber>
    </recommendedName>
</protein>
<feature type="transmembrane region" description="Helical" evidence="9">
    <location>
        <begin position="115"/>
        <end position="135"/>
    </location>
</feature>
<dbReference type="GO" id="GO:0046983">
    <property type="term" value="F:protein dimerization activity"/>
    <property type="evidence" value="ECO:0007669"/>
    <property type="project" value="InterPro"/>
</dbReference>
<evidence type="ECO:0000256" key="9">
    <source>
        <dbReference type="SAM" id="Phobius"/>
    </source>
</evidence>
<evidence type="ECO:0000256" key="1">
    <source>
        <dbReference type="ARBA" id="ARBA00000085"/>
    </source>
</evidence>
<gene>
    <name evidence="12" type="ORF">CLV40_1393</name>
</gene>
<feature type="transmembrane region" description="Helical" evidence="9">
    <location>
        <begin position="64"/>
        <end position="84"/>
    </location>
</feature>
<keyword evidence="7" id="KW-0067">ATP-binding</keyword>
<evidence type="ECO:0000313" key="12">
    <source>
        <dbReference type="EMBL" id="PPK61706.1"/>
    </source>
</evidence>
<evidence type="ECO:0000256" key="8">
    <source>
        <dbReference type="ARBA" id="ARBA00023012"/>
    </source>
</evidence>
<evidence type="ECO:0000256" key="7">
    <source>
        <dbReference type="ARBA" id="ARBA00022840"/>
    </source>
</evidence>
<feature type="domain" description="Signal transduction histidine kinase subgroup 3 dimerisation and phosphoacceptor" evidence="11">
    <location>
        <begin position="370"/>
        <end position="433"/>
    </location>
</feature>
<feature type="transmembrane region" description="Helical" evidence="9">
    <location>
        <begin position="250"/>
        <end position="271"/>
    </location>
</feature>
<feature type="transmembrane region" description="Helical" evidence="9">
    <location>
        <begin position="38"/>
        <end position="58"/>
    </location>
</feature>
<feature type="domain" description="Histidine kinase/HSP90-like ATPase" evidence="10">
    <location>
        <begin position="481"/>
        <end position="571"/>
    </location>
</feature>
<feature type="transmembrane region" description="Helical" evidence="9">
    <location>
        <begin position="155"/>
        <end position="178"/>
    </location>
</feature>
<dbReference type="GO" id="GO:0016020">
    <property type="term" value="C:membrane"/>
    <property type="evidence" value="ECO:0007669"/>
    <property type="project" value="InterPro"/>
</dbReference>
<dbReference type="Gene3D" id="1.20.5.1930">
    <property type="match status" value="1"/>
</dbReference>
<evidence type="ECO:0000256" key="5">
    <source>
        <dbReference type="ARBA" id="ARBA00022741"/>
    </source>
</evidence>
<evidence type="ECO:0000256" key="2">
    <source>
        <dbReference type="ARBA" id="ARBA00012438"/>
    </source>
</evidence>
<comment type="caution">
    <text evidence="12">The sequence shown here is derived from an EMBL/GenBank/DDBJ whole genome shotgun (WGS) entry which is preliminary data.</text>
</comment>
<dbReference type="AlphaFoldDB" id="A0A2S6GBV3"/>
<accession>A0A2S6GBV3</accession>
<dbReference type="PANTHER" id="PTHR24421:SF10">
    <property type="entry name" value="NITRATE_NITRITE SENSOR PROTEIN NARQ"/>
    <property type="match status" value="1"/>
</dbReference>
<keyword evidence="13" id="KW-1185">Reference proteome</keyword>
<dbReference type="PANTHER" id="PTHR24421">
    <property type="entry name" value="NITRATE/NITRITE SENSOR PROTEIN NARX-RELATED"/>
    <property type="match status" value="1"/>
</dbReference>
<keyword evidence="5" id="KW-0547">Nucleotide-binding</keyword>
<keyword evidence="4" id="KW-0808">Transferase</keyword>
<keyword evidence="8" id="KW-0902">Two-component regulatory system</keyword>
<sequence length="575" mass="60491">MVLLLWLMELLRSARLWVAGAVAAAYLFDLAQFTLGQVNAVTAFVPVPLLMCVVLALYQPVWGAMVGAAWVIAGSAAMHALGAVPSGRFTIDHLTMPEVVGGASLVVMVVWRCRGWVASGLVALLGAAGIGALGIRQQTELANFRTLYPSYSGGQQLLISGSMGLLVLLCAVVAGFALRAHEGRGMPPAIRQLVRRQWPMAGALLLLTVFDLVNTVSDYYGTGVVSLLPLALMLATAVCAVLGPMNPLKWAVVAAALVGFGLAAHVSLGLADGDSPPLPVPTTVVAAHMALVCYLVRYVDRERAVWGAGALVGIDVFTLSMTRTGGMREALLVAAFLLVVAAATGEYFRARDRERTRTVQVAVTGAQQAERMALARELHDVVAHHVTGIVVAAQAARLVGETNPQAAVSALDRIEGAGIEALAAMRMLVGSMRGAPVAGAEGQATMDLAFDLRALAENFPGPVVVMDVELPPSLPPEAGRSVLRIVQEALTNIGKHAHDAKSVEVTIRTDGDDLHLRVVDDATTQNPQPACGTGGYGLVGMRERIDLLGGRFEAGPGEQAGWVVDARFPLRREDL</sequence>
<keyword evidence="9" id="KW-0472">Membrane</keyword>
<organism evidence="12 13">
    <name type="scientific">Actinokineospora auranticolor</name>
    <dbReference type="NCBI Taxonomy" id="155976"/>
    <lineage>
        <taxon>Bacteria</taxon>
        <taxon>Bacillati</taxon>
        <taxon>Actinomycetota</taxon>
        <taxon>Actinomycetes</taxon>
        <taxon>Pseudonocardiales</taxon>
        <taxon>Pseudonocardiaceae</taxon>
        <taxon>Actinokineospora</taxon>
    </lineage>
</organism>
<name>A0A2S6GBV3_9PSEU</name>
<feature type="transmembrane region" description="Helical" evidence="9">
    <location>
        <begin position="223"/>
        <end position="243"/>
    </location>
</feature>
<dbReference type="EC" id="2.7.13.3" evidence="2"/>
<reference evidence="12 13" key="1">
    <citation type="submission" date="2018-02" db="EMBL/GenBank/DDBJ databases">
        <title>Genomic Encyclopedia of Archaeal and Bacterial Type Strains, Phase II (KMG-II): from individual species to whole genera.</title>
        <authorList>
            <person name="Goeker M."/>
        </authorList>
    </citation>
    <scope>NUCLEOTIDE SEQUENCE [LARGE SCALE GENOMIC DNA]</scope>
    <source>
        <strain evidence="12 13">YU 961-1</strain>
    </source>
</reference>
<dbReference type="GO" id="GO:0000155">
    <property type="term" value="F:phosphorelay sensor kinase activity"/>
    <property type="evidence" value="ECO:0007669"/>
    <property type="project" value="InterPro"/>
</dbReference>
<comment type="catalytic activity">
    <reaction evidence="1">
        <text>ATP + protein L-histidine = ADP + protein N-phospho-L-histidine.</text>
        <dbReference type="EC" id="2.7.13.3"/>
    </reaction>
</comment>
<evidence type="ECO:0000256" key="6">
    <source>
        <dbReference type="ARBA" id="ARBA00022777"/>
    </source>
</evidence>
<dbReference type="Gene3D" id="3.30.565.10">
    <property type="entry name" value="Histidine kinase-like ATPase, C-terminal domain"/>
    <property type="match status" value="1"/>
</dbReference>
<dbReference type="SUPFAM" id="SSF55874">
    <property type="entry name" value="ATPase domain of HSP90 chaperone/DNA topoisomerase II/histidine kinase"/>
    <property type="match status" value="1"/>
</dbReference>
<dbReference type="Pfam" id="PF02518">
    <property type="entry name" value="HATPase_c"/>
    <property type="match status" value="1"/>
</dbReference>
<evidence type="ECO:0000256" key="3">
    <source>
        <dbReference type="ARBA" id="ARBA00022553"/>
    </source>
</evidence>
<dbReference type="InterPro" id="IPR011712">
    <property type="entry name" value="Sig_transdc_His_kin_sub3_dim/P"/>
</dbReference>
<keyword evidence="6 12" id="KW-0418">Kinase</keyword>